<proteinExistence type="predicted"/>
<dbReference type="RefSeq" id="WP_282720166.1">
    <property type="nucleotide sequence ID" value="NZ_JASCQO010000012.1"/>
</dbReference>
<name>A0ABT6VHY3_9GAMM</name>
<keyword evidence="2" id="KW-1185">Reference proteome</keyword>
<organism evidence="1 2">
    <name type="scientific">Halomonas kalidii</name>
    <dbReference type="NCBI Taxonomy" id="3043293"/>
    <lineage>
        <taxon>Bacteria</taxon>
        <taxon>Pseudomonadati</taxon>
        <taxon>Pseudomonadota</taxon>
        <taxon>Gammaproteobacteria</taxon>
        <taxon>Oceanospirillales</taxon>
        <taxon>Halomonadaceae</taxon>
        <taxon>Halomonas</taxon>
    </lineage>
</organism>
<dbReference type="Proteomes" id="UP001244242">
    <property type="component" value="Unassembled WGS sequence"/>
</dbReference>
<evidence type="ECO:0000313" key="2">
    <source>
        <dbReference type="Proteomes" id="UP001244242"/>
    </source>
</evidence>
<gene>
    <name evidence="1" type="ORF">QLQ84_02305</name>
</gene>
<evidence type="ECO:0008006" key="3">
    <source>
        <dbReference type="Google" id="ProtNLM"/>
    </source>
</evidence>
<reference evidence="1 2" key="1">
    <citation type="submission" date="2023-04" db="EMBL/GenBank/DDBJ databases">
        <title>Halomonas strains isolated from rhizosphere soil.</title>
        <authorList>
            <person name="Xu L."/>
            <person name="Sun J.-Q."/>
        </authorList>
    </citation>
    <scope>NUCLEOTIDE SEQUENCE [LARGE SCALE GENOMIC DNA]</scope>
    <source>
        <strain evidence="1 2">LN1S58</strain>
    </source>
</reference>
<accession>A0ABT6VHY3</accession>
<sequence length="441" mass="46181">MLVVTLVMLVMALMLGLSSFQSARLEESMAGNQRASTIAFMMAEVGASSWKDGWESYTSGFSEVAIIQAIDDIDVNLQCVDDDALQYFTNPEYNESVSSGSGYRLSICSHGNGLYSVQSVGFSGQNESVSRRVDIGLMQLGVGFLGLSPITSPGELYRPPLGEDCYGGSGNNNQTPAFCYSPPSSQAGFEGEYVDGIHNPAVSLASPGDASDVWGSLGQNQRDRYQGGIAGEMSETILTNADLFKQFLDSVRECAASEGVVGSGECEGNTLFTSDFSNRSYGGGGLGPQLTYLESGADEKITLDVSGGFSGAGLLVVDGDVEFKGTPNFDGLIVVLGSYSVTGGGASAGQGGLEGSILVSPVIDWVEDGTGCGNNYCFGGSVVDLTGGGNASYVYNADALGAAFNLLDSDAREMWDGFNESSRKSGELIFTHSWSEVLAWD</sequence>
<dbReference type="EMBL" id="JASCQO010000012">
    <property type="protein sequence ID" value="MDI5932613.1"/>
    <property type="molecule type" value="Genomic_DNA"/>
</dbReference>
<comment type="caution">
    <text evidence="1">The sequence shown here is derived from an EMBL/GenBank/DDBJ whole genome shotgun (WGS) entry which is preliminary data.</text>
</comment>
<evidence type="ECO:0000313" key="1">
    <source>
        <dbReference type="EMBL" id="MDI5932613.1"/>
    </source>
</evidence>
<protein>
    <recommendedName>
        <fullName evidence="3">Type 4 fimbrial biogenesis protein PilX N-terminal domain-containing protein</fullName>
    </recommendedName>
</protein>